<name>A0A9P6RMG2_9FUNG</name>
<dbReference type="AlphaFoldDB" id="A0A9P6RMG2"/>
<feature type="compositionally biased region" description="Acidic residues" evidence="2">
    <location>
        <begin position="298"/>
        <end position="310"/>
    </location>
</feature>
<feature type="region of interest" description="Disordered" evidence="2">
    <location>
        <begin position="1"/>
        <end position="39"/>
    </location>
</feature>
<feature type="compositionally biased region" description="Basic and acidic residues" evidence="2">
    <location>
        <begin position="311"/>
        <end position="327"/>
    </location>
</feature>
<keyword evidence="1" id="KW-0175">Coiled coil</keyword>
<feature type="region of interest" description="Disordered" evidence="2">
    <location>
        <begin position="118"/>
        <end position="139"/>
    </location>
</feature>
<proteinExistence type="predicted"/>
<keyword evidence="4" id="KW-1185">Reference proteome</keyword>
<feature type="region of interest" description="Disordered" evidence="2">
    <location>
        <begin position="350"/>
        <end position="399"/>
    </location>
</feature>
<evidence type="ECO:0000313" key="3">
    <source>
        <dbReference type="EMBL" id="KAG0322330.1"/>
    </source>
</evidence>
<dbReference type="Proteomes" id="UP000823405">
    <property type="component" value="Unassembled WGS sequence"/>
</dbReference>
<feature type="compositionally biased region" description="Basic and acidic residues" evidence="2">
    <location>
        <begin position="1"/>
        <end position="19"/>
    </location>
</feature>
<sequence>MDWDSAREDDERTGSEDYNMHGASGRSMDHPSATQEDLRHMHVLNQIGVRGGFRDEGEYDDDEGSIDNADLDLIADIFDGKPPRQITYQRGGGVRRVTHQKDENSISSLMRFVAEGSQDSLDMQESPAFDPTRLHTGSHQDQQVFLGDDANEDHFRDWSGSTPKRQTRHTSENIKIPKASPFAKRSLLPTRQSSEHTTRQVARQTKGVSIDEGFKTTTLPVFSIPMRAKAGGSGAGQGTPPATFAARVTTRPIDRSHAEQQQSKPIFRSAMKPPSGSFGSTSQAPRKLGRHIQLPTELLDDEDEEEEEEGGSDHAQDDNDDSGKDSEPSPNIDNKTQDIPEAADIALDTVTVPVSAPGPTRFTRISKPNVSSSSPVKKPIATIPTPQDNPPDDGNEEAQKSVKELKAMLKKLGLLPLSTTLDTALENLDGATVKNGGLCEMMGLIQKLGAMCEKQQEVIHQMTDQIIAGESRTQQHPVVDPEVEEKLREVHRQLTVVQNELEESRMANRELEMEVDYLRQVAEEDRNKETEAAATRDNNNLVDASSQVSGSWATTEAAGLLVSPKAKISNVDDLTSIATRSSPKAGEISPPSSAAWRQHIQRIEQELAALKSVLLEQRHSPINNDALKGKTEAEAEAKLLLQVEDLEDQLYDALLENKRLQVKNKTLTRELLSANHDRAEELRTQSTKHETAMIKDIILRLGVETPQQVMTALDEVERVLQDVPRQRRFIAKAEKIIWESEIQEGTVRVQRHSKSASSDDDSKEQKRQQHQGDVTLVMDGSKLTIKPGRTCSEGYEATLQRLREWSELLDVLNHVKFVDDFDDNATVLA</sequence>
<reference evidence="3" key="1">
    <citation type="journal article" date="2020" name="Fungal Divers.">
        <title>Resolving the Mortierellaceae phylogeny through synthesis of multi-gene phylogenetics and phylogenomics.</title>
        <authorList>
            <person name="Vandepol N."/>
            <person name="Liber J."/>
            <person name="Desiro A."/>
            <person name="Na H."/>
            <person name="Kennedy M."/>
            <person name="Barry K."/>
            <person name="Grigoriev I.V."/>
            <person name="Miller A.N."/>
            <person name="O'Donnell K."/>
            <person name="Stajich J.E."/>
            <person name="Bonito G."/>
        </authorList>
    </citation>
    <scope>NUCLEOTIDE SEQUENCE</scope>
    <source>
        <strain evidence="3">NVP60</strain>
    </source>
</reference>
<evidence type="ECO:0000256" key="1">
    <source>
        <dbReference type="SAM" id="Coils"/>
    </source>
</evidence>
<comment type="caution">
    <text evidence="3">The sequence shown here is derived from an EMBL/GenBank/DDBJ whole genome shotgun (WGS) entry which is preliminary data.</text>
</comment>
<accession>A0A9P6RMG2</accession>
<feature type="region of interest" description="Disordered" evidence="2">
    <location>
        <begin position="151"/>
        <end position="209"/>
    </location>
</feature>
<protein>
    <submittedName>
        <fullName evidence="3">Uncharacterized protein</fullName>
    </submittedName>
</protein>
<organism evidence="3 4">
    <name type="scientific">Linnemannia gamsii</name>
    <dbReference type="NCBI Taxonomy" id="64522"/>
    <lineage>
        <taxon>Eukaryota</taxon>
        <taxon>Fungi</taxon>
        <taxon>Fungi incertae sedis</taxon>
        <taxon>Mucoromycota</taxon>
        <taxon>Mortierellomycotina</taxon>
        <taxon>Mortierellomycetes</taxon>
        <taxon>Mortierellales</taxon>
        <taxon>Mortierellaceae</taxon>
        <taxon>Linnemannia</taxon>
    </lineage>
</organism>
<feature type="coiled-coil region" evidence="1">
    <location>
        <begin position="494"/>
        <end position="528"/>
    </location>
</feature>
<dbReference type="EMBL" id="JAAAIN010000033">
    <property type="protein sequence ID" value="KAG0322330.1"/>
    <property type="molecule type" value="Genomic_DNA"/>
</dbReference>
<feature type="region of interest" description="Disordered" evidence="2">
    <location>
        <begin position="228"/>
        <end position="336"/>
    </location>
</feature>
<feature type="region of interest" description="Disordered" evidence="2">
    <location>
        <begin position="748"/>
        <end position="777"/>
    </location>
</feature>
<gene>
    <name evidence="3" type="ORF">BGZ97_007418</name>
</gene>
<feature type="coiled-coil region" evidence="1">
    <location>
        <begin position="600"/>
        <end position="677"/>
    </location>
</feature>
<evidence type="ECO:0000256" key="2">
    <source>
        <dbReference type="SAM" id="MobiDB-lite"/>
    </source>
</evidence>
<feature type="compositionally biased region" description="Low complexity" evidence="2">
    <location>
        <begin position="366"/>
        <end position="379"/>
    </location>
</feature>
<evidence type="ECO:0000313" key="4">
    <source>
        <dbReference type="Proteomes" id="UP000823405"/>
    </source>
</evidence>
<dbReference type="OrthoDB" id="2445659at2759"/>